<proteinExistence type="predicted"/>
<evidence type="ECO:0000313" key="2">
    <source>
        <dbReference type="Proteomes" id="UP001295444"/>
    </source>
</evidence>
<dbReference type="Proteomes" id="UP001295444">
    <property type="component" value="Chromosome 08"/>
</dbReference>
<gene>
    <name evidence="1" type="ORF">PECUL_23A060091</name>
</gene>
<sequence length="749" mass="85292">MKTDHEETGEELACFWLHAERILGIDENDETQKALYLSLIRVLKVTHLRAGSAVMESCSISSESVAQLKHWYPPGRQRDVLNSLQTEALEKLHKYWVPGFLSHCQVCLSRFPKGSILLEIRQQSTTGRDFSDPLPMSIEKQEKSPAIYSSEVNKRRQWHLLTFGIGSNHDSYFETRATCQPNLKESNCMNSSVNKNSGCRNVLVPTSTRTESSFIVQPLPQNMQEPCGAHKTLLPHPQDTPITCQFLSLGLDLRNTELISDWLHWALSAEDYASGPFHAFLMKKGEHEGVRLVSLWKELRVILWVLLRKDSMVLCRVLSHQLCQNYLQEEKDKFSKTSCKTDSCPSQLIVRRLRQLLPFQDALPWVLQAQTQVCQSLCSLYKQFLDEEDRIFLQFVSSKFLEVNPDTSVNSYTGEICINRIQRIKAALALAQACAHGEEIEPLDSEAWKILVTEDLSQGGSLKPPPQPEGTLKLDFSKMSFEELVLWNPKLAIEMMSKQFHSLNLYKSSTESILQCGDASIQEFVKTKSLPVLVSAQSSVFRSMEIAWFRRYQNLFPDFPETDSEHGKMKRHRDSFSLGKTVRMLLHLYEYHQNASTAFSTALDIALHVNVSLPPFFDVSFPLLPCLFLLPPSMSLSLPFFHVFHSHSFLVSLFPFHISLYPQFNVFCPPLPYMSLHPHFHTCLFILHFSLVSSSPPSIQVFPSLPHLSSSPSMYLFLPFHPCLPPIFHPCPTLLPKRQSAAALKDPAP</sequence>
<dbReference type="PANTHER" id="PTHR47079:SF1">
    <property type="entry name" value="REGULATOR OF G-PROTEIN SIGNALING PROTEIN-LIKE"/>
    <property type="match status" value="1"/>
</dbReference>
<dbReference type="EMBL" id="OW240919">
    <property type="protein sequence ID" value="CAH2311377.1"/>
    <property type="molecule type" value="Genomic_DNA"/>
</dbReference>
<evidence type="ECO:0008006" key="3">
    <source>
        <dbReference type="Google" id="ProtNLM"/>
    </source>
</evidence>
<evidence type="ECO:0000313" key="1">
    <source>
        <dbReference type="EMBL" id="CAH2311377.1"/>
    </source>
</evidence>
<organism evidence="1 2">
    <name type="scientific">Pelobates cultripes</name>
    <name type="common">Western spadefoot toad</name>
    <dbReference type="NCBI Taxonomy" id="61616"/>
    <lineage>
        <taxon>Eukaryota</taxon>
        <taxon>Metazoa</taxon>
        <taxon>Chordata</taxon>
        <taxon>Craniata</taxon>
        <taxon>Vertebrata</taxon>
        <taxon>Euteleostomi</taxon>
        <taxon>Amphibia</taxon>
        <taxon>Batrachia</taxon>
        <taxon>Anura</taxon>
        <taxon>Pelobatoidea</taxon>
        <taxon>Pelobatidae</taxon>
        <taxon>Pelobates</taxon>
    </lineage>
</organism>
<keyword evidence="2" id="KW-1185">Reference proteome</keyword>
<accession>A0AAD1SVU8</accession>
<dbReference type="AlphaFoldDB" id="A0AAD1SVU8"/>
<dbReference type="InterPro" id="IPR053282">
    <property type="entry name" value="RGS_domain-containing"/>
</dbReference>
<name>A0AAD1SVU8_PELCU</name>
<reference evidence="1" key="1">
    <citation type="submission" date="2022-03" db="EMBL/GenBank/DDBJ databases">
        <authorList>
            <person name="Alioto T."/>
            <person name="Alioto T."/>
            <person name="Gomez Garrido J."/>
        </authorList>
    </citation>
    <scope>NUCLEOTIDE SEQUENCE</scope>
</reference>
<protein>
    <recommendedName>
        <fullName evidence="3">RGS domain-containing protein</fullName>
    </recommendedName>
</protein>
<dbReference type="PANTHER" id="PTHR47079">
    <property type="entry name" value="REGULATOR OF G-PROTEIN SIGNALING PROTEIN-LIKE"/>
    <property type="match status" value="1"/>
</dbReference>